<dbReference type="Proteomes" id="UP001162992">
    <property type="component" value="Chromosome 1"/>
</dbReference>
<evidence type="ECO:0000313" key="1">
    <source>
        <dbReference type="EMBL" id="KAJ7567689.1"/>
    </source>
</evidence>
<proteinExistence type="predicted"/>
<protein>
    <submittedName>
        <fullName evidence="1">Uncharacterized protein</fullName>
    </submittedName>
</protein>
<keyword evidence="2" id="KW-1185">Reference proteome</keyword>
<sequence>MPLLRKPPIGTAKWLASRCLNVLSLYILVSGGLMIIMVLAVEGTPNFSPGWLLIFLGLVTMTAGVSGIGRTVGVCFFINVVFNSFASFGSAVFGLALFSRRSTVLKNFHSKKYSDKRIDKFLQSLTWAYLALFVAETLEDTRNRRELALGKMRQDLSLGEGKSDKRKADSIADKMKDKYGKWSHEQWN</sequence>
<organism evidence="1 2">
    <name type="scientific">Diphasiastrum complanatum</name>
    <name type="common">Issler's clubmoss</name>
    <name type="synonym">Lycopodium complanatum</name>
    <dbReference type="NCBI Taxonomy" id="34168"/>
    <lineage>
        <taxon>Eukaryota</taxon>
        <taxon>Viridiplantae</taxon>
        <taxon>Streptophyta</taxon>
        <taxon>Embryophyta</taxon>
        <taxon>Tracheophyta</taxon>
        <taxon>Lycopodiopsida</taxon>
        <taxon>Lycopodiales</taxon>
        <taxon>Lycopodiaceae</taxon>
        <taxon>Lycopodioideae</taxon>
        <taxon>Diphasiastrum</taxon>
    </lineage>
</organism>
<accession>A0ACC2EMD3</accession>
<reference evidence="2" key="1">
    <citation type="journal article" date="2024" name="Proc. Natl. Acad. Sci. U.S.A.">
        <title>Extraordinary preservation of gene collinearity over three hundred million years revealed in homosporous lycophytes.</title>
        <authorList>
            <person name="Li C."/>
            <person name="Wickell D."/>
            <person name="Kuo L.Y."/>
            <person name="Chen X."/>
            <person name="Nie B."/>
            <person name="Liao X."/>
            <person name="Peng D."/>
            <person name="Ji J."/>
            <person name="Jenkins J."/>
            <person name="Williams M."/>
            <person name="Shu S."/>
            <person name="Plott C."/>
            <person name="Barry K."/>
            <person name="Rajasekar S."/>
            <person name="Grimwood J."/>
            <person name="Han X."/>
            <person name="Sun S."/>
            <person name="Hou Z."/>
            <person name="He W."/>
            <person name="Dai G."/>
            <person name="Sun C."/>
            <person name="Schmutz J."/>
            <person name="Leebens-Mack J.H."/>
            <person name="Li F.W."/>
            <person name="Wang L."/>
        </authorList>
    </citation>
    <scope>NUCLEOTIDE SEQUENCE [LARGE SCALE GENOMIC DNA]</scope>
    <source>
        <strain evidence="2">cv. PW_Plant_1</strain>
    </source>
</reference>
<name>A0ACC2EMD3_DIPCM</name>
<dbReference type="EMBL" id="CM055092">
    <property type="protein sequence ID" value="KAJ7567689.1"/>
    <property type="molecule type" value="Genomic_DNA"/>
</dbReference>
<gene>
    <name evidence="1" type="ORF">O6H91_01G002300</name>
</gene>
<evidence type="ECO:0000313" key="2">
    <source>
        <dbReference type="Proteomes" id="UP001162992"/>
    </source>
</evidence>
<comment type="caution">
    <text evidence="1">The sequence shown here is derived from an EMBL/GenBank/DDBJ whole genome shotgun (WGS) entry which is preliminary data.</text>
</comment>